<evidence type="ECO:0000256" key="5">
    <source>
        <dbReference type="RuleBase" id="RU004404"/>
    </source>
</evidence>
<keyword evidence="3 5" id="KW-0378">Hydrolase</keyword>
<gene>
    <name evidence="7" type="ORF">GCM10011312_03110</name>
</gene>
<dbReference type="Pfam" id="PF13180">
    <property type="entry name" value="PDZ_2"/>
    <property type="match status" value="1"/>
</dbReference>
<dbReference type="PANTHER" id="PTHR32060">
    <property type="entry name" value="TAIL-SPECIFIC PROTEASE"/>
    <property type="match status" value="1"/>
</dbReference>
<dbReference type="GO" id="GO:0030288">
    <property type="term" value="C:outer membrane-bounded periplasmic space"/>
    <property type="evidence" value="ECO:0007669"/>
    <property type="project" value="TreeGrafter"/>
</dbReference>
<dbReference type="Proteomes" id="UP000652231">
    <property type="component" value="Unassembled WGS sequence"/>
</dbReference>
<dbReference type="AlphaFoldDB" id="A0A8J2V834"/>
<organism evidence="7 8">
    <name type="scientific">Planktosalinus lacus</name>
    <dbReference type="NCBI Taxonomy" id="1526573"/>
    <lineage>
        <taxon>Bacteria</taxon>
        <taxon>Pseudomonadati</taxon>
        <taxon>Bacteroidota</taxon>
        <taxon>Flavobacteriia</taxon>
        <taxon>Flavobacteriales</taxon>
        <taxon>Flavobacteriaceae</taxon>
        <taxon>Planktosalinus</taxon>
    </lineage>
</organism>
<evidence type="ECO:0000259" key="6">
    <source>
        <dbReference type="PROSITE" id="PS50106"/>
    </source>
</evidence>
<protein>
    <submittedName>
        <fullName evidence="7">Peptidase S41</fullName>
    </submittedName>
</protein>
<sequence>MKVASKYIPLLIGVAVAAGVFIGSKLNFGDSTEKIFATNSKKDKLNRLIDYIDFEYVDQINTDSIVDVTVNGILKNLDPHSVYIPGSDYESIAEDMRGKFVGIGVSFYIYNDTVSVISTIDGGPAEKVGILPGDRILYANQKPLYGEFSVRDSITTSLRGKLNSKVELTVFRRSENRKIDFKLTRKEVALRSVDAGYKINDSLGYIKVNRFAETTYDEFEETLKKLVKSGIQSLVLDLRNNPGGYVFAAERMLDDFLEKGTLILKTKNKSGVIENTITRRNGLFEEGKIYVLVNENTASASEIVAGALQDNDKGVIIGRRTYGKGLVQREMSLGDGSAVRLTVARYYTPTGRSIQRPYINGDRSYFRDYQQRYENGELVSIDSISVNDSLRFVTPKGKVVYGGGGILPDVFIPKDLSEENEIINYLSQSGLMNYFVFEELDKNRTQFDAYDAELFYEEYKISETLFDEFIDYSRLGDSEFQFSGYENLLKKHLKATIAEQLFGGDYYQKIINQNDPMIEKVLEFENNEE</sequence>
<dbReference type="InterPro" id="IPR036034">
    <property type="entry name" value="PDZ_sf"/>
</dbReference>
<dbReference type="GO" id="GO:0004175">
    <property type="term" value="F:endopeptidase activity"/>
    <property type="evidence" value="ECO:0007669"/>
    <property type="project" value="TreeGrafter"/>
</dbReference>
<dbReference type="Pfam" id="PF03572">
    <property type="entry name" value="Peptidase_S41"/>
    <property type="match status" value="1"/>
</dbReference>
<accession>A0A8J2V834</accession>
<evidence type="ECO:0000256" key="1">
    <source>
        <dbReference type="ARBA" id="ARBA00009179"/>
    </source>
</evidence>
<dbReference type="InterPro" id="IPR001478">
    <property type="entry name" value="PDZ"/>
</dbReference>
<dbReference type="GO" id="GO:0006508">
    <property type="term" value="P:proteolysis"/>
    <property type="evidence" value="ECO:0007669"/>
    <property type="project" value="UniProtKB-KW"/>
</dbReference>
<proteinExistence type="inferred from homology"/>
<dbReference type="GO" id="GO:0007165">
    <property type="term" value="P:signal transduction"/>
    <property type="evidence" value="ECO:0007669"/>
    <property type="project" value="TreeGrafter"/>
</dbReference>
<reference evidence="7" key="1">
    <citation type="journal article" date="2014" name="Int. J. Syst. Evol. Microbiol.">
        <title>Complete genome sequence of Corynebacterium casei LMG S-19264T (=DSM 44701T), isolated from a smear-ripened cheese.</title>
        <authorList>
            <consortium name="US DOE Joint Genome Institute (JGI-PGF)"/>
            <person name="Walter F."/>
            <person name="Albersmeier A."/>
            <person name="Kalinowski J."/>
            <person name="Ruckert C."/>
        </authorList>
    </citation>
    <scope>NUCLEOTIDE SEQUENCE</scope>
    <source>
        <strain evidence="7">CGMCC 1.12924</strain>
    </source>
</reference>
<dbReference type="PANTHER" id="PTHR32060:SF30">
    <property type="entry name" value="CARBOXY-TERMINAL PROCESSING PROTEASE CTPA"/>
    <property type="match status" value="1"/>
</dbReference>
<dbReference type="SMART" id="SM00245">
    <property type="entry name" value="TSPc"/>
    <property type="match status" value="1"/>
</dbReference>
<dbReference type="InterPro" id="IPR004447">
    <property type="entry name" value="Peptidase_S41A"/>
</dbReference>
<comment type="caution">
    <text evidence="7">The sequence shown here is derived from an EMBL/GenBank/DDBJ whole genome shotgun (WGS) entry which is preliminary data.</text>
</comment>
<dbReference type="SUPFAM" id="SSF52096">
    <property type="entry name" value="ClpP/crotonase"/>
    <property type="match status" value="1"/>
</dbReference>
<dbReference type="Gene3D" id="3.30.750.44">
    <property type="match status" value="1"/>
</dbReference>
<keyword evidence="4 5" id="KW-0720">Serine protease</keyword>
<dbReference type="NCBIfam" id="TIGR00225">
    <property type="entry name" value="prc"/>
    <property type="match status" value="1"/>
</dbReference>
<name>A0A8J2V834_9FLAO</name>
<dbReference type="Gene3D" id="2.30.42.10">
    <property type="match status" value="1"/>
</dbReference>
<evidence type="ECO:0000313" key="7">
    <source>
        <dbReference type="EMBL" id="GGD82147.1"/>
    </source>
</evidence>
<evidence type="ECO:0000256" key="2">
    <source>
        <dbReference type="ARBA" id="ARBA00022670"/>
    </source>
</evidence>
<dbReference type="InterPro" id="IPR005151">
    <property type="entry name" value="Tail-specific_protease"/>
</dbReference>
<evidence type="ECO:0000256" key="3">
    <source>
        <dbReference type="ARBA" id="ARBA00022801"/>
    </source>
</evidence>
<dbReference type="GO" id="GO:0008236">
    <property type="term" value="F:serine-type peptidase activity"/>
    <property type="evidence" value="ECO:0007669"/>
    <property type="project" value="UniProtKB-KW"/>
</dbReference>
<reference evidence="7" key="2">
    <citation type="submission" date="2020-09" db="EMBL/GenBank/DDBJ databases">
        <authorList>
            <person name="Sun Q."/>
            <person name="Zhou Y."/>
        </authorList>
    </citation>
    <scope>NUCLEOTIDE SEQUENCE</scope>
    <source>
        <strain evidence="7">CGMCC 1.12924</strain>
    </source>
</reference>
<dbReference type="Gene3D" id="3.90.226.10">
    <property type="entry name" value="2-enoyl-CoA Hydratase, Chain A, domain 1"/>
    <property type="match status" value="1"/>
</dbReference>
<dbReference type="SUPFAM" id="SSF50156">
    <property type="entry name" value="PDZ domain-like"/>
    <property type="match status" value="1"/>
</dbReference>
<dbReference type="EMBL" id="BMGK01000001">
    <property type="protein sequence ID" value="GGD82147.1"/>
    <property type="molecule type" value="Genomic_DNA"/>
</dbReference>
<dbReference type="CDD" id="cd06782">
    <property type="entry name" value="cpPDZ_CPP-like"/>
    <property type="match status" value="1"/>
</dbReference>
<comment type="similarity">
    <text evidence="1 5">Belongs to the peptidase S41A family.</text>
</comment>
<keyword evidence="2 5" id="KW-0645">Protease</keyword>
<dbReference type="PROSITE" id="PS50106">
    <property type="entry name" value="PDZ"/>
    <property type="match status" value="1"/>
</dbReference>
<keyword evidence="8" id="KW-1185">Reference proteome</keyword>
<dbReference type="SMART" id="SM00228">
    <property type="entry name" value="PDZ"/>
    <property type="match status" value="1"/>
</dbReference>
<evidence type="ECO:0000256" key="4">
    <source>
        <dbReference type="ARBA" id="ARBA00022825"/>
    </source>
</evidence>
<feature type="domain" description="PDZ" evidence="6">
    <location>
        <begin position="89"/>
        <end position="144"/>
    </location>
</feature>
<dbReference type="RefSeq" id="WP_188438779.1">
    <property type="nucleotide sequence ID" value="NZ_BMGK01000001.1"/>
</dbReference>
<dbReference type="CDD" id="cd07560">
    <property type="entry name" value="Peptidase_S41_CPP"/>
    <property type="match status" value="1"/>
</dbReference>
<dbReference type="InterPro" id="IPR029045">
    <property type="entry name" value="ClpP/crotonase-like_dom_sf"/>
</dbReference>
<evidence type="ECO:0000313" key="8">
    <source>
        <dbReference type="Proteomes" id="UP000652231"/>
    </source>
</evidence>